<feature type="compositionally biased region" description="Polar residues" evidence="4">
    <location>
        <begin position="32"/>
        <end position="52"/>
    </location>
</feature>
<dbReference type="GO" id="GO:0003723">
    <property type="term" value="F:RNA binding"/>
    <property type="evidence" value="ECO:0007669"/>
    <property type="project" value="UniProtKB-UniRule"/>
</dbReference>
<protein>
    <submittedName>
        <fullName evidence="6">RNA recognition motif-containing protein</fullName>
    </submittedName>
</protein>
<dbReference type="Gene3D" id="3.30.70.330">
    <property type="match status" value="1"/>
</dbReference>
<evidence type="ECO:0000256" key="2">
    <source>
        <dbReference type="ARBA" id="ARBA00023242"/>
    </source>
</evidence>
<evidence type="ECO:0000259" key="5">
    <source>
        <dbReference type="PROSITE" id="PS50102"/>
    </source>
</evidence>
<keyword evidence="3" id="KW-0694">RNA-binding</keyword>
<evidence type="ECO:0000256" key="1">
    <source>
        <dbReference type="ARBA" id="ARBA00004123"/>
    </source>
</evidence>
<evidence type="ECO:0000313" key="7">
    <source>
        <dbReference type="Proteomes" id="UP000075225"/>
    </source>
</evidence>
<dbReference type="AlphaFoldDB" id="A0A151H664"/>
<dbReference type="InterPro" id="IPR000504">
    <property type="entry name" value="RRM_dom"/>
</dbReference>
<evidence type="ECO:0000256" key="3">
    <source>
        <dbReference type="PROSITE-ProRule" id="PRU00176"/>
    </source>
</evidence>
<reference evidence="7" key="1">
    <citation type="submission" date="2016-03" db="EMBL/GenBank/DDBJ databases">
        <authorList>
            <person name="Sibley D."/>
            <person name="Venepally P."/>
            <person name="Karamycheva S."/>
            <person name="Hadjithomas M."/>
            <person name="Khan A."/>
            <person name="Brunk B."/>
            <person name="Roos D."/>
            <person name="Caler E."/>
            <person name="Lorenzi H."/>
        </authorList>
    </citation>
    <scope>NUCLEOTIDE SEQUENCE [LARGE SCALE GENOMIC DNA]</scope>
    <source>
        <strain evidence="7">TgCatPRC2</strain>
    </source>
</reference>
<keyword evidence="2" id="KW-0539">Nucleus</keyword>
<gene>
    <name evidence="6" type="ORF">TGPRC2_264610A</name>
</gene>
<dbReference type="PROSITE" id="PS50102">
    <property type="entry name" value="RRM"/>
    <property type="match status" value="1"/>
</dbReference>
<dbReference type="Pfam" id="PF00076">
    <property type="entry name" value="RRM_1"/>
    <property type="match status" value="1"/>
</dbReference>
<comment type="caution">
    <text evidence="6">The sequence shown here is derived from an EMBL/GenBank/DDBJ whole genome shotgun (WGS) entry which is preliminary data.</text>
</comment>
<comment type="subcellular location">
    <subcellularLocation>
        <location evidence="1">Nucleus</location>
    </subcellularLocation>
</comment>
<dbReference type="EMBL" id="AHZP02002159">
    <property type="protein sequence ID" value="KYK64824.1"/>
    <property type="molecule type" value="Genomic_DNA"/>
</dbReference>
<dbReference type="SMART" id="SM00360">
    <property type="entry name" value="RRM"/>
    <property type="match status" value="1"/>
</dbReference>
<dbReference type="GO" id="GO:0010468">
    <property type="term" value="P:regulation of gene expression"/>
    <property type="evidence" value="ECO:0007669"/>
    <property type="project" value="TreeGrafter"/>
</dbReference>
<proteinExistence type="predicted"/>
<dbReference type="GO" id="GO:0000785">
    <property type="term" value="C:chromatin"/>
    <property type="evidence" value="ECO:0007669"/>
    <property type="project" value="TreeGrafter"/>
</dbReference>
<dbReference type="VEuPathDB" id="ToxoDB:TGPRC2_264610A"/>
<dbReference type="SUPFAM" id="SSF54928">
    <property type="entry name" value="RNA-binding domain, RBD"/>
    <property type="match status" value="1"/>
</dbReference>
<feature type="non-terminal residue" evidence="6">
    <location>
        <position position="191"/>
    </location>
</feature>
<dbReference type="GO" id="GO:0005654">
    <property type="term" value="C:nucleoplasm"/>
    <property type="evidence" value="ECO:0007669"/>
    <property type="project" value="TreeGrafter"/>
</dbReference>
<feature type="domain" description="RRM" evidence="5">
    <location>
        <begin position="123"/>
        <end position="191"/>
    </location>
</feature>
<dbReference type="OrthoDB" id="332627at2759"/>
<accession>A0A151H664</accession>
<dbReference type="Proteomes" id="UP000075225">
    <property type="component" value="Unassembled WGS sequence"/>
</dbReference>
<dbReference type="PANTHER" id="PTHR48033:SF10">
    <property type="entry name" value="RNA-BINDING PROTEIN SQUID"/>
    <property type="match status" value="1"/>
</dbReference>
<dbReference type="InterPro" id="IPR035979">
    <property type="entry name" value="RBD_domain_sf"/>
</dbReference>
<feature type="region of interest" description="Disordered" evidence="4">
    <location>
        <begin position="1"/>
        <end position="119"/>
    </location>
</feature>
<evidence type="ECO:0000313" key="6">
    <source>
        <dbReference type="EMBL" id="KYK64824.1"/>
    </source>
</evidence>
<evidence type="ECO:0000256" key="4">
    <source>
        <dbReference type="SAM" id="MobiDB-lite"/>
    </source>
</evidence>
<organism evidence="6 7">
    <name type="scientific">Toxoplasma gondii TgCatPRC2</name>
    <dbReference type="NCBI Taxonomy" id="1130821"/>
    <lineage>
        <taxon>Eukaryota</taxon>
        <taxon>Sar</taxon>
        <taxon>Alveolata</taxon>
        <taxon>Apicomplexa</taxon>
        <taxon>Conoidasida</taxon>
        <taxon>Coccidia</taxon>
        <taxon>Eucoccidiorida</taxon>
        <taxon>Eimeriorina</taxon>
        <taxon>Sarcocystidae</taxon>
        <taxon>Toxoplasma</taxon>
    </lineage>
</organism>
<sequence length="191" mass="20249">MAFDSHNNGAVGMPEDDSGIPLPFVEDEVAQAQPNSGEVMQMLQGQNHQSLEQGAAAPADGANAGDVAHAFGENADSREGARNEEENSGSPPPSSDADDPSSAAGADGQRSPPQEPDKELQMRKLFVGGLSRSTTTDSLRTYFQQYGDVADSEVLFDKFTGRSRGFGFITFTTPDPVARVADMRHTVDGTQ</sequence>
<name>A0A151H664_TOXGO</name>
<feature type="compositionally biased region" description="Low complexity" evidence="4">
    <location>
        <begin position="54"/>
        <end position="68"/>
    </location>
</feature>
<dbReference type="InterPro" id="IPR012677">
    <property type="entry name" value="Nucleotide-bd_a/b_plait_sf"/>
</dbReference>
<dbReference type="PANTHER" id="PTHR48033">
    <property type="entry name" value="RNA-BINDING (RRM/RBD/RNP MOTIFS) FAMILY PROTEIN"/>
    <property type="match status" value="1"/>
</dbReference>
<feature type="compositionally biased region" description="Basic and acidic residues" evidence="4">
    <location>
        <begin position="75"/>
        <end position="85"/>
    </location>
</feature>